<evidence type="ECO:0000313" key="1">
    <source>
        <dbReference type="EMBL" id="BAG06005.1"/>
    </source>
</evidence>
<reference evidence="1 2" key="1">
    <citation type="journal article" date="2007" name="DNA Res.">
        <title>Complete genomic structure of the bloom-forming toxic cyanobacterium Microcystis aeruginosa NIES-843.</title>
        <authorList>
            <person name="Kaneko T."/>
            <person name="Nakajima N."/>
            <person name="Okamoto S."/>
            <person name="Suzuki I."/>
            <person name="Tanabe Y."/>
            <person name="Tamaoki M."/>
            <person name="Nakamura Y."/>
            <person name="Kasai F."/>
            <person name="Watanabe A."/>
            <person name="Kawashima K."/>
            <person name="Kishida Y."/>
            <person name="Ono A."/>
            <person name="Shimizu Y."/>
            <person name="Takahashi C."/>
            <person name="Minami C."/>
            <person name="Fujishiro T."/>
            <person name="Kohara M."/>
            <person name="Katoh M."/>
            <person name="Nakazaki N."/>
            <person name="Nakayama S."/>
            <person name="Yamada M."/>
            <person name="Tabata S."/>
            <person name="Watanabe M.M."/>
        </authorList>
    </citation>
    <scope>NUCLEOTIDE SEQUENCE [LARGE SCALE GENOMIC DNA]</scope>
    <source>
        <strain evidence="2">NIES-843 / IAM M-247</strain>
    </source>
</reference>
<keyword evidence="2" id="KW-1185">Reference proteome</keyword>
<name>B0JKF1_MICAN</name>
<dbReference type="PaxDb" id="449447-MAE_61830"/>
<evidence type="ECO:0000313" key="2">
    <source>
        <dbReference type="Proteomes" id="UP000001510"/>
    </source>
</evidence>
<dbReference type="STRING" id="449447.MAE_61830"/>
<accession>B0JKF1</accession>
<dbReference type="EMBL" id="AP009552">
    <property type="protein sequence ID" value="BAG06005.1"/>
    <property type="molecule type" value="Genomic_DNA"/>
</dbReference>
<sequence length="55" mass="6280">MASRGLPYLVQGDFPSMVRFKRLKFISCQGFKLRLGNFSTNVQSLNQAKILSSWL</sequence>
<dbReference type="AlphaFoldDB" id="B0JKF1"/>
<dbReference type="KEGG" id="mar:MAE_61830"/>
<protein>
    <submittedName>
        <fullName evidence="1">Uncharacterized protein</fullName>
    </submittedName>
</protein>
<gene>
    <name evidence="1" type="ordered locus">MAE_61830</name>
</gene>
<dbReference type="Proteomes" id="UP000001510">
    <property type="component" value="Chromosome"/>
</dbReference>
<dbReference type="HOGENOM" id="CLU_3027244_0_0_3"/>
<proteinExistence type="predicted"/>
<dbReference type="EnsemblBacteria" id="BAG06005">
    <property type="protein sequence ID" value="BAG06005"/>
    <property type="gene ID" value="MAE_61830"/>
</dbReference>
<organism evidence="1 2">
    <name type="scientific">Microcystis aeruginosa (strain NIES-843 / IAM M-2473)</name>
    <dbReference type="NCBI Taxonomy" id="449447"/>
    <lineage>
        <taxon>Bacteria</taxon>
        <taxon>Bacillati</taxon>
        <taxon>Cyanobacteriota</taxon>
        <taxon>Cyanophyceae</taxon>
        <taxon>Oscillatoriophycideae</taxon>
        <taxon>Chroococcales</taxon>
        <taxon>Microcystaceae</taxon>
        <taxon>Microcystis</taxon>
    </lineage>
</organism>